<dbReference type="EMBL" id="JDVG02000653">
    <property type="protein sequence ID" value="KFB70745.1"/>
    <property type="molecule type" value="Genomic_DNA"/>
</dbReference>
<comment type="caution">
    <text evidence="1">The sequence shown here is derived from an EMBL/GenBank/DDBJ whole genome shotgun (WGS) entry which is preliminary data.</text>
</comment>
<evidence type="ECO:0000313" key="2">
    <source>
        <dbReference type="Proteomes" id="UP000020077"/>
    </source>
</evidence>
<dbReference type="AlphaFoldDB" id="A0A080LT33"/>
<sequence>MKVLMVVEGGDCALLIQPEDEEGRALLAAFGVAGEFRARLGSCTDSPGVSAAQFAAIYEGAPATLD</sequence>
<protein>
    <submittedName>
        <fullName evidence="1">Uncharacterized protein</fullName>
    </submittedName>
</protein>
<proteinExistence type="predicted"/>
<dbReference type="Proteomes" id="UP000020077">
    <property type="component" value="Unassembled WGS sequence"/>
</dbReference>
<organism evidence="1 2">
    <name type="scientific">Candidatus Accumulibacter phosphatis</name>
    <dbReference type="NCBI Taxonomy" id="327160"/>
    <lineage>
        <taxon>Bacteria</taxon>
        <taxon>Pseudomonadati</taxon>
        <taxon>Pseudomonadota</taxon>
        <taxon>Betaproteobacteria</taxon>
        <taxon>Candidatus Accumulibacter</taxon>
    </lineage>
</organism>
<accession>A0A080LT33</accession>
<gene>
    <name evidence="1" type="ORF">AW09_004139</name>
</gene>
<reference evidence="1 2" key="1">
    <citation type="submission" date="2014-02" db="EMBL/GenBank/DDBJ databases">
        <title>Expanding our view of genomic diversity in Candidatus Accumulibacter clades.</title>
        <authorList>
            <person name="Skennerton C.T."/>
            <person name="Barr J.J."/>
            <person name="Slater F.R."/>
            <person name="Bond P.L."/>
            <person name="Tyson G.W."/>
        </authorList>
    </citation>
    <scope>NUCLEOTIDE SEQUENCE [LARGE SCALE GENOMIC DNA]</scope>
    <source>
        <strain evidence="2">BA-91</strain>
    </source>
</reference>
<evidence type="ECO:0000313" key="1">
    <source>
        <dbReference type="EMBL" id="KFB70745.1"/>
    </source>
</evidence>
<name>A0A080LT33_9PROT</name>